<protein>
    <submittedName>
        <fullName evidence="1">F-box domain-containing protein</fullName>
    </submittedName>
</protein>
<keyword evidence="2" id="KW-1185">Reference proteome</keyword>
<gene>
    <name evidence="1" type="primary">WBGene00110579</name>
</gene>
<proteinExistence type="predicted"/>
<dbReference type="EnsemblMetazoa" id="PPA21025.1">
    <property type="protein sequence ID" value="PPA21025.1"/>
    <property type="gene ID" value="WBGene00110579"/>
</dbReference>
<name>A0A2A6B745_PRIPA</name>
<dbReference type="InterPro" id="IPR001810">
    <property type="entry name" value="F-box_dom"/>
</dbReference>
<dbReference type="Pfam" id="PF00646">
    <property type="entry name" value="F-box"/>
    <property type="match status" value="2"/>
</dbReference>
<accession>A0A2A6B745</accession>
<evidence type="ECO:0000313" key="2">
    <source>
        <dbReference type="Proteomes" id="UP000005239"/>
    </source>
</evidence>
<accession>A0A8R1YGG0</accession>
<dbReference type="SMART" id="SM00256">
    <property type="entry name" value="FBOX"/>
    <property type="match status" value="3"/>
</dbReference>
<reference evidence="1" key="2">
    <citation type="submission" date="2022-06" db="UniProtKB">
        <authorList>
            <consortium name="EnsemblMetazoa"/>
        </authorList>
    </citation>
    <scope>IDENTIFICATION</scope>
    <source>
        <strain evidence="1">PS312</strain>
    </source>
</reference>
<organism evidence="1 2">
    <name type="scientific">Pristionchus pacificus</name>
    <name type="common">Parasitic nematode worm</name>
    <dbReference type="NCBI Taxonomy" id="54126"/>
    <lineage>
        <taxon>Eukaryota</taxon>
        <taxon>Metazoa</taxon>
        <taxon>Ecdysozoa</taxon>
        <taxon>Nematoda</taxon>
        <taxon>Chromadorea</taxon>
        <taxon>Rhabditida</taxon>
        <taxon>Rhabditina</taxon>
        <taxon>Diplogasteromorpha</taxon>
        <taxon>Diplogasteroidea</taxon>
        <taxon>Neodiplogasteridae</taxon>
        <taxon>Pristionchus</taxon>
    </lineage>
</organism>
<dbReference type="Proteomes" id="UP000005239">
    <property type="component" value="Unassembled WGS sequence"/>
</dbReference>
<evidence type="ECO:0000313" key="1">
    <source>
        <dbReference type="EnsemblMetazoa" id="PPA21025.1"/>
    </source>
</evidence>
<reference evidence="2" key="1">
    <citation type="journal article" date="2008" name="Nat. Genet.">
        <title>The Pristionchus pacificus genome provides a unique perspective on nematode lifestyle and parasitism.</title>
        <authorList>
            <person name="Dieterich C."/>
            <person name="Clifton S.W."/>
            <person name="Schuster L.N."/>
            <person name="Chinwalla A."/>
            <person name="Delehaunty K."/>
            <person name="Dinkelacker I."/>
            <person name="Fulton L."/>
            <person name="Fulton R."/>
            <person name="Godfrey J."/>
            <person name="Minx P."/>
            <person name="Mitreva M."/>
            <person name="Roeseler W."/>
            <person name="Tian H."/>
            <person name="Witte H."/>
            <person name="Yang S.P."/>
            <person name="Wilson R.K."/>
            <person name="Sommer R.J."/>
        </authorList>
    </citation>
    <scope>NUCLEOTIDE SEQUENCE [LARGE SCALE GENOMIC DNA]</scope>
    <source>
        <strain evidence="2">PS312</strain>
    </source>
</reference>
<sequence length="1396" mass="163072">MKVMSLLEELPRELVWKIVEYSTPESFLHLRLTSSIMKSCIEEHLTTKRATIQLIETVSIDCSPKEGSISIVVSFHILQIRASQFELCLKLREPIQGLIGKIRREIYNDSKINIYRLKISDWCDIECFLDELGANIGRRIPVLCLTNCDEHMPDVFKLVAKISFSGMHFGVVNLTDEFANDLFKFIKIHEVDNLSLKVQRVSAREPELCHVLSDSYANDLITIRTMFILISEKLLVQLASLVQSLSIDQDLLRGEFSNTYLFGVVGNEWAQTILEMLSKRLDKLRIETDWYTEFLTAQSADILRERIPEIGKKVWFLAKCRAYEEQELNYMSNEHSVRVLFGMISSSSSSSLSSTTIFFFVATLFDVDGFVKMVELINLKMKAIAFEDLSFVERLPREIIWKIFEETPDCILNFRQTSRVLKCFVDEYAVQSISPVISLQLKSLPRLPELFVRSRMKITMQVHEKNADLFALRIRLWSYNYDLMKQMQRITSIRKKGDPEKYINYVYTFKSHVFDYDLMDSLREFIGCRVKEVDIVYCEHRFPEISIMLKGKKKYIMKFNVVHNNDHLSLLMHKVSVSDPVNILLKLSSRFKSLQIEQGYIKNDNAYLFGLKSVDWAPIILDMFSRRLDKLFMVNTWRIALSNKDVDILKERLPNIGKKVWFATLYFFPWQPNLEYVCNDHKVKDSLIIPMKVMSLLEELPRELVWKIVEYSTPESFLHLRLTSSIMKSCIEEHLTTKRATIQLIETVSIDCSPKEGSISIVVSFHILQIRASQFELCLKLREPIQGLIGKIRREIYNDSKINIYRLKISDWCDIECFLDELGANIGRRIPVLCLTNCDEHMPDVFKLVAKISFSGMHFGVVNLTDEFANDLFKFIKIHEVDNLSLKVQRVSAREPELCHVLSDSYANDLITIRTMFILISEKLLVQLASLVQSLSIDQDLLRGEFSNTYLFGVVGNEWAQTILEMLSKRLDKLRIETDWYTEFLTAQSADILRERIPEIGKKVWFLAKCRAYEEQELNYMSNEHSVRVLFGMISSSSSSSLSSTTIFFFVATLFDVDGFVKMVELINLKMKAIAFEDLSFVERLPREITWKIFEETPDCILNFRQTSRVLKCFVDEYAVQSISPVISLQLKSLPRLPELFVRSRMKITMQVHEKNADLFALRIRLWSYNYDLMKQMQRITSIRKKGDPEKYINYVYTFKSHVFDYDLMDSLREFIGCRVKEVDIVYCEHRFPEISIMLKGKKKYIMKFNVVHNNDHLSLLMHKVSVSDPVNILLKLSSRFKSLQIEQGYIKNDNAYLFGLKSVDWAPIILDMFSRRLDKLFMVNTWRIALSNKDVDILKERLPNIGKKVWFATLYFFPWQPNLEYVCNDHKVKVFNGFVSIIHRSREHELTATHI</sequence>